<keyword evidence="1" id="KW-1133">Transmembrane helix</keyword>
<keyword evidence="3" id="KW-1185">Reference proteome</keyword>
<feature type="transmembrane region" description="Helical" evidence="1">
    <location>
        <begin position="182"/>
        <end position="204"/>
    </location>
</feature>
<keyword evidence="1" id="KW-0472">Membrane</keyword>
<feature type="transmembrane region" description="Helical" evidence="1">
    <location>
        <begin position="109"/>
        <end position="130"/>
    </location>
</feature>
<reference evidence="2 3" key="1">
    <citation type="submission" date="2020-08" db="EMBL/GenBank/DDBJ databases">
        <title>Genomic Encyclopedia of Type Strains, Phase IV (KMG-IV): sequencing the most valuable type-strain genomes for metagenomic binning, comparative biology and taxonomic classification.</title>
        <authorList>
            <person name="Goeker M."/>
        </authorList>
    </citation>
    <scope>NUCLEOTIDE SEQUENCE [LARGE SCALE GENOMIC DNA]</scope>
    <source>
        <strain evidence="2 3">DSM 102983</strain>
    </source>
</reference>
<name>A0ABR6KSF3_9BACT</name>
<keyword evidence="1" id="KW-0812">Transmembrane</keyword>
<proteinExistence type="predicted"/>
<comment type="caution">
    <text evidence="2">The sequence shown here is derived from an EMBL/GenBank/DDBJ whole genome shotgun (WGS) entry which is preliminary data.</text>
</comment>
<feature type="transmembrane region" description="Helical" evidence="1">
    <location>
        <begin position="70"/>
        <end position="89"/>
    </location>
</feature>
<gene>
    <name evidence="2" type="ORF">GGQ57_003644</name>
</gene>
<sequence length="234" mass="27415">MIREWIDKVILSSLNRNAEKLSTVFEFKQQDDVSITKQSLEQTFQKDLLVNDFQQCMYMLRHYDSVNWDLTKFSFGQILVVIGACWTILNYEREADKTLLDVYKDGISNYIVGGILALSTCFVFLTLAAIMRNRTYFVLMGRYLNEHRRNVFKDKPFGFENKSKIWHNPAYPATIDWKSTQMICVILFFICYILLSFMALYSLLFYCENTLCVSLICTLVIGLVGYYILNKMSK</sequence>
<dbReference type="Proteomes" id="UP000533637">
    <property type="component" value="Unassembled WGS sequence"/>
</dbReference>
<evidence type="ECO:0000256" key="1">
    <source>
        <dbReference type="SAM" id="Phobius"/>
    </source>
</evidence>
<organism evidence="2 3">
    <name type="scientific">Parabacteroides faecis</name>
    <dbReference type="NCBI Taxonomy" id="1217282"/>
    <lineage>
        <taxon>Bacteria</taxon>
        <taxon>Pseudomonadati</taxon>
        <taxon>Bacteroidota</taxon>
        <taxon>Bacteroidia</taxon>
        <taxon>Bacteroidales</taxon>
        <taxon>Tannerellaceae</taxon>
        <taxon>Parabacteroides</taxon>
    </lineage>
</organism>
<dbReference type="EMBL" id="JACHOC010000007">
    <property type="protein sequence ID" value="MBB4623728.1"/>
    <property type="molecule type" value="Genomic_DNA"/>
</dbReference>
<evidence type="ECO:0000313" key="3">
    <source>
        <dbReference type="Proteomes" id="UP000533637"/>
    </source>
</evidence>
<protein>
    <submittedName>
        <fullName evidence="2">Uncharacterized protein</fullName>
    </submittedName>
</protein>
<accession>A0ABR6KSF3</accession>
<dbReference type="RefSeq" id="WP_189086825.1">
    <property type="nucleotide sequence ID" value="NZ_BMPB01000008.1"/>
</dbReference>
<evidence type="ECO:0000313" key="2">
    <source>
        <dbReference type="EMBL" id="MBB4623728.1"/>
    </source>
</evidence>
<feature type="transmembrane region" description="Helical" evidence="1">
    <location>
        <begin position="210"/>
        <end position="229"/>
    </location>
</feature>